<dbReference type="InterPro" id="IPR000836">
    <property type="entry name" value="PRTase_dom"/>
</dbReference>
<comment type="similarity">
    <text evidence="1">Belongs to the ComF/GntX family.</text>
</comment>
<keyword evidence="4" id="KW-1185">Reference proteome</keyword>
<dbReference type="InterPro" id="IPR051910">
    <property type="entry name" value="ComF/GntX_DNA_util-trans"/>
</dbReference>
<dbReference type="SUPFAM" id="SSF53271">
    <property type="entry name" value="PRTase-like"/>
    <property type="match status" value="1"/>
</dbReference>
<dbReference type="CDD" id="cd06223">
    <property type="entry name" value="PRTases_typeI"/>
    <property type="match status" value="1"/>
</dbReference>
<dbReference type="STRING" id="1367852.SAMN05216516_10796"/>
<protein>
    <submittedName>
        <fullName evidence="3">ComF family protein</fullName>
    </submittedName>
</protein>
<dbReference type="Pfam" id="PF00156">
    <property type="entry name" value="Pribosyltran"/>
    <property type="match status" value="1"/>
</dbReference>
<organism evidence="3 4">
    <name type="scientific">Izhakiella capsodis</name>
    <dbReference type="NCBI Taxonomy" id="1367852"/>
    <lineage>
        <taxon>Bacteria</taxon>
        <taxon>Pseudomonadati</taxon>
        <taxon>Pseudomonadota</taxon>
        <taxon>Gammaproteobacteria</taxon>
        <taxon>Enterobacterales</taxon>
        <taxon>Erwiniaceae</taxon>
        <taxon>Izhakiella</taxon>
    </lineage>
</organism>
<proteinExistence type="inferred from homology"/>
<feature type="domain" description="Phosphoribosyltransferase" evidence="2">
    <location>
        <begin position="163"/>
        <end position="225"/>
    </location>
</feature>
<reference evidence="4" key="1">
    <citation type="submission" date="2016-10" db="EMBL/GenBank/DDBJ databases">
        <authorList>
            <person name="Varghese N."/>
            <person name="Submissions S."/>
        </authorList>
    </citation>
    <scope>NUCLEOTIDE SEQUENCE [LARGE SCALE GENOMIC DNA]</scope>
    <source>
        <strain evidence="4">N6PO6</strain>
    </source>
</reference>
<sequence length="227" mass="25828">MLTIPACCWLCQMPLRLPQHGICSVCLEALPVPPSVCPRCGLPASKRNVPCGRCQRHPPPWQRMILVSDYCEPLRNQVHQLKFSQGTARAVMLARLILLTWLALRRQYVLPRPDLMLTVPLHHRRAFKRGYNQLAPLARQLSYWSRIPWQPEALIRWRAGKIQHHLSASARRLNIRGAFRLETNVSGLHIVLLDDVVTTGSTVAELSRLLMRAGAASVDIWCLCRTL</sequence>
<gene>
    <name evidence="3" type="ORF">SAMN05216516_10796</name>
</gene>
<evidence type="ECO:0000313" key="4">
    <source>
        <dbReference type="Proteomes" id="UP000242222"/>
    </source>
</evidence>
<dbReference type="PANTHER" id="PTHR47505">
    <property type="entry name" value="DNA UTILIZATION PROTEIN YHGH"/>
    <property type="match status" value="1"/>
</dbReference>
<dbReference type="OrthoDB" id="9793412at2"/>
<dbReference type="PANTHER" id="PTHR47505:SF1">
    <property type="entry name" value="DNA UTILIZATION PROTEIN YHGH"/>
    <property type="match status" value="1"/>
</dbReference>
<accession>A0A1I4YYZ6</accession>
<dbReference type="NCBIfam" id="NF008616">
    <property type="entry name" value="PRK11595.1"/>
    <property type="match status" value="1"/>
</dbReference>
<evidence type="ECO:0000313" key="3">
    <source>
        <dbReference type="EMBL" id="SFN42929.1"/>
    </source>
</evidence>
<dbReference type="Gene3D" id="3.40.50.2020">
    <property type="match status" value="1"/>
</dbReference>
<evidence type="ECO:0000259" key="2">
    <source>
        <dbReference type="Pfam" id="PF00156"/>
    </source>
</evidence>
<name>A0A1I4YYZ6_9GAMM</name>
<evidence type="ECO:0000256" key="1">
    <source>
        <dbReference type="ARBA" id="ARBA00008007"/>
    </source>
</evidence>
<dbReference type="EMBL" id="FOVC01000007">
    <property type="protein sequence ID" value="SFN42929.1"/>
    <property type="molecule type" value="Genomic_DNA"/>
</dbReference>
<dbReference type="RefSeq" id="WP_092878197.1">
    <property type="nucleotide sequence ID" value="NZ_FOVC01000007.1"/>
</dbReference>
<dbReference type="Proteomes" id="UP000242222">
    <property type="component" value="Unassembled WGS sequence"/>
</dbReference>
<dbReference type="InterPro" id="IPR029057">
    <property type="entry name" value="PRTase-like"/>
</dbReference>
<dbReference type="AlphaFoldDB" id="A0A1I4YYZ6"/>